<name>A0A1I0CLZ7_THASX</name>
<feature type="chain" id="PRO_5011680767" description="TraB family protein" evidence="1">
    <location>
        <begin position="24"/>
        <end position="291"/>
    </location>
</feature>
<evidence type="ECO:0000256" key="1">
    <source>
        <dbReference type="SAM" id="SignalP"/>
    </source>
</evidence>
<keyword evidence="3" id="KW-1185">Reference proteome</keyword>
<accession>A0A1I0CLZ7</accession>
<dbReference type="OrthoDB" id="357294at2"/>
<evidence type="ECO:0000313" key="2">
    <source>
        <dbReference type="EMBL" id="SET20701.1"/>
    </source>
</evidence>
<dbReference type="PANTHER" id="PTHR40590">
    <property type="entry name" value="CYTOPLASMIC PROTEIN-RELATED"/>
    <property type="match status" value="1"/>
</dbReference>
<dbReference type="RefSeq" id="WP_093328554.1">
    <property type="nucleotide sequence ID" value="NZ_AP027363.1"/>
</dbReference>
<dbReference type="InterPro" id="IPR047111">
    <property type="entry name" value="YbaP-like"/>
</dbReference>
<dbReference type="STRING" id="349064.SAMN05660429_01251"/>
<dbReference type="Proteomes" id="UP000199308">
    <property type="component" value="Unassembled WGS sequence"/>
</dbReference>
<dbReference type="Pfam" id="PF01963">
    <property type="entry name" value="TraB_PrgY_gumN"/>
    <property type="match status" value="1"/>
</dbReference>
<dbReference type="CDD" id="cd14789">
    <property type="entry name" value="Tiki"/>
    <property type="match status" value="1"/>
</dbReference>
<protein>
    <recommendedName>
        <fullName evidence="4">TraB family protein</fullName>
    </recommendedName>
</protein>
<dbReference type="EMBL" id="FOHK01000005">
    <property type="protein sequence ID" value="SET20701.1"/>
    <property type="molecule type" value="Genomic_DNA"/>
</dbReference>
<sequence length="291" mass="33156">MSKLFFTRLLMLTTFFISSVSLAQTSIWKVSKGDDYFYLGGTIHMLSASDHPLPSQYAEAYKASNSIIFETDLDATTDPQFQAKMMQMISYQDGRTLDSELTEETYKRLKAFTDSREIPLDMFKTLKPWGVTLMITVLEYQRLGMMPTYGIDNYFNVLAKQDGKKIGGLETPEEQLGFLSSMGTIEPNKSVNYTLRDLERLPEFIESMKQTWRSGELEKFSEHAFIEEMKTEYPAVYNALLKTRNNNWIAPLQALSNNGDTEFVLVGAMHIPGEDGLLTLLKAKGYTLEQL</sequence>
<keyword evidence="1" id="KW-0732">Signal</keyword>
<organism evidence="2 3">
    <name type="scientific">Thalassotalea agarivorans</name>
    <name type="common">Thalassomonas agarivorans</name>
    <dbReference type="NCBI Taxonomy" id="349064"/>
    <lineage>
        <taxon>Bacteria</taxon>
        <taxon>Pseudomonadati</taxon>
        <taxon>Pseudomonadota</taxon>
        <taxon>Gammaproteobacteria</taxon>
        <taxon>Alteromonadales</taxon>
        <taxon>Colwelliaceae</taxon>
        <taxon>Thalassotalea</taxon>
    </lineage>
</organism>
<reference evidence="2 3" key="1">
    <citation type="submission" date="2016-10" db="EMBL/GenBank/DDBJ databases">
        <authorList>
            <person name="de Groot N.N."/>
        </authorList>
    </citation>
    <scope>NUCLEOTIDE SEQUENCE [LARGE SCALE GENOMIC DNA]</scope>
    <source>
        <strain evidence="2 3">DSM 19706</strain>
    </source>
</reference>
<evidence type="ECO:0000313" key="3">
    <source>
        <dbReference type="Proteomes" id="UP000199308"/>
    </source>
</evidence>
<dbReference type="InterPro" id="IPR002816">
    <property type="entry name" value="TraB/PrgY/GumN_fam"/>
</dbReference>
<proteinExistence type="predicted"/>
<dbReference type="AlphaFoldDB" id="A0A1I0CLZ7"/>
<gene>
    <name evidence="2" type="ORF">SAMN05660429_01251</name>
</gene>
<evidence type="ECO:0008006" key="4">
    <source>
        <dbReference type="Google" id="ProtNLM"/>
    </source>
</evidence>
<feature type="signal peptide" evidence="1">
    <location>
        <begin position="1"/>
        <end position="23"/>
    </location>
</feature>
<dbReference type="PANTHER" id="PTHR40590:SF1">
    <property type="entry name" value="CYTOPLASMIC PROTEIN"/>
    <property type="match status" value="1"/>
</dbReference>